<dbReference type="PANTHER" id="PTHR28055:SF1">
    <property type="entry name" value="ALTERED INHERITANCE OF MITOCHONDRIA PROTEIN 41, MITOCHONDRIAL"/>
    <property type="match status" value="1"/>
</dbReference>
<dbReference type="Proteomes" id="UP000248764">
    <property type="component" value="Unassembled WGS sequence"/>
</dbReference>
<dbReference type="InterPro" id="IPR042184">
    <property type="entry name" value="YqeY/Aim41_N"/>
</dbReference>
<name>A0A2W2BT37_9ACTN</name>
<dbReference type="Gene3D" id="1.10.1510.10">
    <property type="entry name" value="Uncharacterised protein YqeY/AIM41 PF09424, N-terminal domain"/>
    <property type="match status" value="1"/>
</dbReference>
<reference evidence="1 2" key="1">
    <citation type="submission" date="2018-01" db="EMBL/GenBank/DDBJ databases">
        <title>Draft genome sequence of Jiangella sp. GTF31.</title>
        <authorList>
            <person name="Sahin N."/>
            <person name="Ay H."/>
            <person name="Saygin H."/>
        </authorList>
    </citation>
    <scope>NUCLEOTIDE SEQUENCE [LARGE SCALE GENOMIC DNA]</scope>
    <source>
        <strain evidence="1 2">GTF31</strain>
    </source>
</reference>
<protein>
    <submittedName>
        <fullName evidence="1">Glutamyl-tRNA amidotransferase</fullName>
    </submittedName>
</protein>
<dbReference type="InterPro" id="IPR019004">
    <property type="entry name" value="YqeY/Aim41"/>
</dbReference>
<keyword evidence="1" id="KW-0808">Transferase</keyword>
<dbReference type="SUPFAM" id="SSF89095">
    <property type="entry name" value="GatB/YqeY motif"/>
    <property type="match status" value="1"/>
</dbReference>
<dbReference type="GO" id="GO:0016740">
    <property type="term" value="F:transferase activity"/>
    <property type="evidence" value="ECO:0007669"/>
    <property type="project" value="UniProtKB-KW"/>
</dbReference>
<dbReference type="AlphaFoldDB" id="A0A2W2BT37"/>
<dbReference type="InterPro" id="IPR003789">
    <property type="entry name" value="Asn/Gln_tRNA_amidoTrase-B-like"/>
</dbReference>
<keyword evidence="2" id="KW-1185">Reference proteome</keyword>
<evidence type="ECO:0000313" key="1">
    <source>
        <dbReference type="EMBL" id="PZF83614.1"/>
    </source>
</evidence>
<organism evidence="1 2">
    <name type="scientific">Jiangella anatolica</name>
    <dbReference type="NCBI Taxonomy" id="2670374"/>
    <lineage>
        <taxon>Bacteria</taxon>
        <taxon>Bacillati</taxon>
        <taxon>Actinomycetota</taxon>
        <taxon>Actinomycetes</taxon>
        <taxon>Jiangellales</taxon>
        <taxon>Jiangellaceae</taxon>
        <taxon>Jiangella</taxon>
    </lineage>
</organism>
<dbReference type="InterPro" id="IPR023168">
    <property type="entry name" value="GatB_Yqey_C_2"/>
</dbReference>
<dbReference type="EMBL" id="POTW01000023">
    <property type="protein sequence ID" value="PZF83614.1"/>
    <property type="molecule type" value="Genomic_DNA"/>
</dbReference>
<sequence length="150" mass="15873">MAALKDRLRADLTSAMRAKDDVRKATLRMVLAAVGTEEVAGSAARELTDGEVTALLTREVKRRREAAEAFRGGGREDSAANEEAEAAIIAEYLPQPLTDDELDAIVTAAIAETGAESPRDMGKVMKLVQPKVLGRVEGSKVAAAVKAKLA</sequence>
<dbReference type="RefSeq" id="WP_111254858.1">
    <property type="nucleotide sequence ID" value="NZ_POTW01000023.1"/>
</dbReference>
<evidence type="ECO:0000313" key="2">
    <source>
        <dbReference type="Proteomes" id="UP000248764"/>
    </source>
</evidence>
<gene>
    <name evidence="1" type="ORF">C1I92_11805</name>
</gene>
<dbReference type="PANTHER" id="PTHR28055">
    <property type="entry name" value="ALTERED INHERITANCE OF MITOCHONDRIA PROTEIN 41, MITOCHONDRIAL"/>
    <property type="match status" value="1"/>
</dbReference>
<proteinExistence type="predicted"/>
<dbReference type="GO" id="GO:0016884">
    <property type="term" value="F:carbon-nitrogen ligase activity, with glutamine as amido-N-donor"/>
    <property type="evidence" value="ECO:0007669"/>
    <property type="project" value="InterPro"/>
</dbReference>
<comment type="caution">
    <text evidence="1">The sequence shown here is derived from an EMBL/GenBank/DDBJ whole genome shotgun (WGS) entry which is preliminary data.</text>
</comment>
<accession>A0A2W2BT37</accession>
<dbReference type="Pfam" id="PF09424">
    <property type="entry name" value="YqeY"/>
    <property type="match status" value="1"/>
</dbReference>
<dbReference type="Gene3D" id="1.10.10.410">
    <property type="match status" value="1"/>
</dbReference>